<sequence length="192" mass="22239">MESALRRFSHFGMAKTTMAEIAKDLSFSKALLYYYFPDKNSLYAAVWNYLLDELLERGEKIIEEGGELATIVSKLLDARMHFFNEYYNIFADAYSFRMELPMDLQDLIPKIYQKEIQQVVNLLKVGVANGEIALDDEYDTARLFQASMHGLRAGLKKDFKTMFAPPTQDEFNEILTMQKKMATIFINGLRVR</sequence>
<organism evidence="6 7">
    <name type="scientific">Sphingobacterium corticis</name>
    <dbReference type="NCBI Taxonomy" id="1812823"/>
    <lineage>
        <taxon>Bacteria</taxon>
        <taxon>Pseudomonadati</taxon>
        <taxon>Bacteroidota</taxon>
        <taxon>Sphingobacteriia</taxon>
        <taxon>Sphingobacteriales</taxon>
        <taxon>Sphingobacteriaceae</taxon>
        <taxon>Sphingobacterium</taxon>
    </lineage>
</organism>
<dbReference type="Gene3D" id="1.10.357.10">
    <property type="entry name" value="Tetracycline Repressor, domain 2"/>
    <property type="match status" value="1"/>
</dbReference>
<dbReference type="InterPro" id="IPR009057">
    <property type="entry name" value="Homeodomain-like_sf"/>
</dbReference>
<evidence type="ECO:0000313" key="7">
    <source>
        <dbReference type="Proteomes" id="UP001597393"/>
    </source>
</evidence>
<dbReference type="InterPro" id="IPR001647">
    <property type="entry name" value="HTH_TetR"/>
</dbReference>
<dbReference type="EMBL" id="JBHUMA010000006">
    <property type="protein sequence ID" value="MFD2598569.1"/>
    <property type="molecule type" value="Genomic_DNA"/>
</dbReference>
<dbReference type="InterPro" id="IPR036271">
    <property type="entry name" value="Tet_transcr_reg_TetR-rel_C_sf"/>
</dbReference>
<dbReference type="Gene3D" id="1.10.10.60">
    <property type="entry name" value="Homeodomain-like"/>
    <property type="match status" value="1"/>
</dbReference>
<keyword evidence="2 4" id="KW-0238">DNA-binding</keyword>
<evidence type="ECO:0000259" key="5">
    <source>
        <dbReference type="PROSITE" id="PS50977"/>
    </source>
</evidence>
<feature type="domain" description="HTH tetR-type" evidence="5">
    <location>
        <begin position="1"/>
        <end position="54"/>
    </location>
</feature>
<dbReference type="PANTHER" id="PTHR30055">
    <property type="entry name" value="HTH-TYPE TRANSCRIPTIONAL REGULATOR RUTR"/>
    <property type="match status" value="1"/>
</dbReference>
<evidence type="ECO:0000256" key="4">
    <source>
        <dbReference type="PROSITE-ProRule" id="PRU00335"/>
    </source>
</evidence>
<dbReference type="PANTHER" id="PTHR30055:SF234">
    <property type="entry name" value="HTH-TYPE TRANSCRIPTIONAL REGULATOR BETI"/>
    <property type="match status" value="1"/>
</dbReference>
<evidence type="ECO:0000256" key="1">
    <source>
        <dbReference type="ARBA" id="ARBA00023015"/>
    </source>
</evidence>
<comment type="caution">
    <text evidence="6">The sequence shown here is derived from an EMBL/GenBank/DDBJ whole genome shotgun (WGS) entry which is preliminary data.</text>
</comment>
<keyword evidence="3" id="KW-0804">Transcription</keyword>
<keyword evidence="1" id="KW-0805">Transcription regulation</keyword>
<dbReference type="Pfam" id="PF00440">
    <property type="entry name" value="TetR_N"/>
    <property type="match status" value="1"/>
</dbReference>
<accession>A0ABW5NHF7</accession>
<protein>
    <submittedName>
        <fullName evidence="6">TetR/AcrR family transcriptional regulator</fullName>
    </submittedName>
</protein>
<name>A0ABW5NHF7_9SPHI</name>
<dbReference type="InterPro" id="IPR050109">
    <property type="entry name" value="HTH-type_TetR-like_transc_reg"/>
</dbReference>
<evidence type="ECO:0000313" key="6">
    <source>
        <dbReference type="EMBL" id="MFD2598569.1"/>
    </source>
</evidence>
<dbReference type="RefSeq" id="WP_380870027.1">
    <property type="nucleotide sequence ID" value="NZ_JBHUMA010000006.1"/>
</dbReference>
<dbReference type="SUPFAM" id="SSF46689">
    <property type="entry name" value="Homeodomain-like"/>
    <property type="match status" value="1"/>
</dbReference>
<proteinExistence type="predicted"/>
<dbReference type="PROSITE" id="PS50977">
    <property type="entry name" value="HTH_TETR_2"/>
    <property type="match status" value="1"/>
</dbReference>
<keyword evidence="7" id="KW-1185">Reference proteome</keyword>
<reference evidence="7" key="1">
    <citation type="journal article" date="2019" name="Int. J. Syst. Evol. Microbiol.">
        <title>The Global Catalogue of Microorganisms (GCM) 10K type strain sequencing project: providing services to taxonomists for standard genome sequencing and annotation.</title>
        <authorList>
            <consortium name="The Broad Institute Genomics Platform"/>
            <consortium name="The Broad Institute Genome Sequencing Center for Infectious Disease"/>
            <person name="Wu L."/>
            <person name="Ma J."/>
        </authorList>
    </citation>
    <scope>NUCLEOTIDE SEQUENCE [LARGE SCALE GENOMIC DNA]</scope>
    <source>
        <strain evidence="7">KCTC 42248</strain>
    </source>
</reference>
<evidence type="ECO:0000256" key="2">
    <source>
        <dbReference type="ARBA" id="ARBA00023125"/>
    </source>
</evidence>
<evidence type="ECO:0000256" key="3">
    <source>
        <dbReference type="ARBA" id="ARBA00023163"/>
    </source>
</evidence>
<dbReference type="Proteomes" id="UP001597393">
    <property type="component" value="Unassembled WGS sequence"/>
</dbReference>
<dbReference type="SUPFAM" id="SSF48498">
    <property type="entry name" value="Tetracyclin repressor-like, C-terminal domain"/>
    <property type="match status" value="1"/>
</dbReference>
<gene>
    <name evidence="6" type="ORF">ACFSQ3_06350</name>
</gene>
<feature type="DNA-binding region" description="H-T-H motif" evidence="4">
    <location>
        <begin position="17"/>
        <end position="36"/>
    </location>
</feature>